<sequence length="160" mass="18290">MAREKAQAKRSRKSSTKTVDKKVKTVSDAKYEDDETNYEPDVVTRLSQEHLESLKFKHFKFDPTDSVEDIMKNNPLLDVILGNKKFTPDYQTTKVVSEFPPDDKDERKLSRVAGPRLKNAAVFDYYCKQKTYEKITGPRHAPPTLQPSTSTGTVDLTMDD</sequence>
<reference evidence="3" key="1">
    <citation type="submission" date="2011-07" db="EMBL/GenBank/DDBJ databases">
        <authorList>
            <consortium name="Caenorhabditis brenneri Sequencing and Analysis Consortium"/>
            <person name="Wilson R.K."/>
        </authorList>
    </citation>
    <scope>NUCLEOTIDE SEQUENCE [LARGE SCALE GENOMIC DNA]</scope>
    <source>
        <strain evidence="3">PB2801</strain>
    </source>
</reference>
<evidence type="ECO:0000256" key="1">
    <source>
        <dbReference type="SAM" id="MobiDB-lite"/>
    </source>
</evidence>
<feature type="region of interest" description="Disordered" evidence="1">
    <location>
        <begin position="136"/>
        <end position="160"/>
    </location>
</feature>
<dbReference type="AlphaFoldDB" id="G0MMC0"/>
<proteinExistence type="predicted"/>
<protein>
    <submittedName>
        <fullName evidence="2">Uncharacterized protein</fullName>
    </submittedName>
</protein>
<name>G0MMC0_CAEBE</name>
<evidence type="ECO:0000313" key="2">
    <source>
        <dbReference type="EMBL" id="EGT37416.1"/>
    </source>
</evidence>
<gene>
    <name evidence="2" type="ORF">CAEBREN_16822</name>
</gene>
<dbReference type="HOGENOM" id="CLU_1653663_0_0_1"/>
<keyword evidence="3" id="KW-1185">Reference proteome</keyword>
<dbReference type="Proteomes" id="UP000008068">
    <property type="component" value="Unassembled WGS sequence"/>
</dbReference>
<dbReference type="EMBL" id="GL379802">
    <property type="protein sequence ID" value="EGT37416.1"/>
    <property type="molecule type" value="Genomic_DNA"/>
</dbReference>
<organism evidence="3">
    <name type="scientific">Caenorhabditis brenneri</name>
    <name type="common">Nematode worm</name>
    <dbReference type="NCBI Taxonomy" id="135651"/>
    <lineage>
        <taxon>Eukaryota</taxon>
        <taxon>Metazoa</taxon>
        <taxon>Ecdysozoa</taxon>
        <taxon>Nematoda</taxon>
        <taxon>Chromadorea</taxon>
        <taxon>Rhabditida</taxon>
        <taxon>Rhabditina</taxon>
        <taxon>Rhabditomorpha</taxon>
        <taxon>Rhabditoidea</taxon>
        <taxon>Rhabditidae</taxon>
        <taxon>Peloderinae</taxon>
        <taxon>Caenorhabditis</taxon>
    </lineage>
</organism>
<evidence type="ECO:0000313" key="3">
    <source>
        <dbReference type="Proteomes" id="UP000008068"/>
    </source>
</evidence>
<accession>G0MMC0</accession>
<dbReference type="InParanoid" id="G0MMC0"/>
<feature type="region of interest" description="Disordered" evidence="1">
    <location>
        <begin position="1"/>
        <end position="22"/>
    </location>
</feature>